<keyword evidence="5" id="KW-1185">Reference proteome</keyword>
<organism evidence="4 5">
    <name type="scientific">Sphingobacterium suaedae</name>
    <dbReference type="NCBI Taxonomy" id="1686402"/>
    <lineage>
        <taxon>Bacteria</taxon>
        <taxon>Pseudomonadati</taxon>
        <taxon>Bacteroidota</taxon>
        <taxon>Sphingobacteriia</taxon>
        <taxon>Sphingobacteriales</taxon>
        <taxon>Sphingobacteriaceae</taxon>
        <taxon>Sphingobacterium</taxon>
    </lineage>
</organism>
<dbReference type="PRINTS" id="PR00420">
    <property type="entry name" value="RNGMNOXGNASE"/>
</dbReference>
<dbReference type="Pfam" id="PF01494">
    <property type="entry name" value="FAD_binding_3"/>
    <property type="match status" value="1"/>
</dbReference>
<protein>
    <submittedName>
        <fullName evidence="4">FAD-dependent monooxygenase</fullName>
    </submittedName>
</protein>
<dbReference type="InterPro" id="IPR002938">
    <property type="entry name" value="FAD-bd"/>
</dbReference>
<name>A0ABW5KIQ5_9SPHI</name>
<keyword evidence="2 4" id="KW-0503">Monooxygenase</keyword>
<gene>
    <name evidence="4" type="ORF">ACFSR5_14585</name>
</gene>
<dbReference type="InterPro" id="IPR036188">
    <property type="entry name" value="FAD/NAD-bd_sf"/>
</dbReference>
<dbReference type="RefSeq" id="WP_380905079.1">
    <property type="nucleotide sequence ID" value="NZ_JBHUEG010000005.1"/>
</dbReference>
<dbReference type="Gene3D" id="3.50.50.60">
    <property type="entry name" value="FAD/NAD(P)-binding domain"/>
    <property type="match status" value="1"/>
</dbReference>
<comment type="caution">
    <text evidence="4">The sequence shown here is derived from an EMBL/GenBank/DDBJ whole genome shotgun (WGS) entry which is preliminary data.</text>
</comment>
<accession>A0ABW5KIQ5</accession>
<proteinExistence type="predicted"/>
<sequence>MKRRVTIIGGGVAGLTAAIGLLQIGLDVQVFERVAVLKGIGAGFGLAANAMRAFDLLGLRTGVEQIGHFLPSYNILDQHGNVLAEPDTKEISKNYQQKNFAVHRADLHKFLHEQLPANIVHLGKEAIKFERSPQGVRIFFSDQTVVETDALIMADGVRSRLRQQLLPFAQPRFSGYTCWRAVIDNRLVDLQSSTETWGPKGRFGMTPLAGNKVYWYACVNAPQNSSKYRSFKVFDLQKHFADYHTPIPQILQNTSDELLLWNDIIDIEPLASLAYGNILLIGDAGHATTPNLGQGACQAIEDVAVLVDELTQNQQDFETAFAHVSTRRLRRTRYITETSWRVGKVAQWESPWLISIRNTLLRMMPNTLKQLQLQKLLNEDFMSITK</sequence>
<dbReference type="PANTHER" id="PTHR13789">
    <property type="entry name" value="MONOOXYGENASE"/>
    <property type="match status" value="1"/>
</dbReference>
<dbReference type="InterPro" id="IPR050493">
    <property type="entry name" value="FAD-dep_Monooxygenase_BioMet"/>
</dbReference>
<evidence type="ECO:0000256" key="2">
    <source>
        <dbReference type="ARBA" id="ARBA00023033"/>
    </source>
</evidence>
<keyword evidence="1" id="KW-0560">Oxidoreductase</keyword>
<dbReference type="GO" id="GO:0004497">
    <property type="term" value="F:monooxygenase activity"/>
    <property type="evidence" value="ECO:0007669"/>
    <property type="project" value="UniProtKB-KW"/>
</dbReference>
<dbReference type="NCBIfam" id="NF005243">
    <property type="entry name" value="PRK06753.1"/>
    <property type="match status" value="1"/>
</dbReference>
<dbReference type="PANTHER" id="PTHR13789:SF309">
    <property type="entry name" value="PUTATIVE (AFU_ORTHOLOGUE AFUA_6G14510)-RELATED"/>
    <property type="match status" value="1"/>
</dbReference>
<evidence type="ECO:0000256" key="1">
    <source>
        <dbReference type="ARBA" id="ARBA00023002"/>
    </source>
</evidence>
<evidence type="ECO:0000313" key="4">
    <source>
        <dbReference type="EMBL" id="MFD2548876.1"/>
    </source>
</evidence>
<evidence type="ECO:0000313" key="5">
    <source>
        <dbReference type="Proteomes" id="UP001597545"/>
    </source>
</evidence>
<feature type="domain" description="FAD-binding" evidence="3">
    <location>
        <begin position="4"/>
        <end position="311"/>
    </location>
</feature>
<dbReference type="Proteomes" id="UP001597545">
    <property type="component" value="Unassembled WGS sequence"/>
</dbReference>
<dbReference type="SUPFAM" id="SSF51905">
    <property type="entry name" value="FAD/NAD(P)-binding domain"/>
    <property type="match status" value="1"/>
</dbReference>
<reference evidence="5" key="1">
    <citation type="journal article" date="2019" name="Int. J. Syst. Evol. Microbiol.">
        <title>The Global Catalogue of Microorganisms (GCM) 10K type strain sequencing project: providing services to taxonomists for standard genome sequencing and annotation.</title>
        <authorList>
            <consortium name="The Broad Institute Genomics Platform"/>
            <consortium name="The Broad Institute Genome Sequencing Center for Infectious Disease"/>
            <person name="Wu L."/>
            <person name="Ma J."/>
        </authorList>
    </citation>
    <scope>NUCLEOTIDE SEQUENCE [LARGE SCALE GENOMIC DNA]</scope>
    <source>
        <strain evidence="5">KCTC 42662</strain>
    </source>
</reference>
<evidence type="ECO:0000259" key="3">
    <source>
        <dbReference type="Pfam" id="PF01494"/>
    </source>
</evidence>
<dbReference type="EMBL" id="JBHULR010000006">
    <property type="protein sequence ID" value="MFD2548876.1"/>
    <property type="molecule type" value="Genomic_DNA"/>
</dbReference>